<dbReference type="InterPro" id="IPR050807">
    <property type="entry name" value="TransReg_Diox_bact_type"/>
</dbReference>
<dbReference type="GO" id="GO:0005829">
    <property type="term" value="C:cytosol"/>
    <property type="evidence" value="ECO:0007669"/>
    <property type="project" value="TreeGrafter"/>
</dbReference>
<dbReference type="PANTHER" id="PTHR46797">
    <property type="entry name" value="HTH-TYPE TRANSCRIPTIONAL REGULATOR"/>
    <property type="match status" value="1"/>
</dbReference>
<dbReference type="PROSITE" id="PS50943">
    <property type="entry name" value="HTH_CROC1"/>
    <property type="match status" value="1"/>
</dbReference>
<dbReference type="PANTHER" id="PTHR46797:SF1">
    <property type="entry name" value="METHYLPHOSPHONATE SYNTHASE"/>
    <property type="match status" value="1"/>
</dbReference>
<dbReference type="EMBL" id="LDSL01000185">
    <property type="protein sequence ID" value="KTT14511.1"/>
    <property type="molecule type" value="Genomic_DNA"/>
</dbReference>
<evidence type="ECO:0000256" key="1">
    <source>
        <dbReference type="ARBA" id="ARBA00023125"/>
    </source>
</evidence>
<keyword evidence="1" id="KW-0238">DNA-binding</keyword>
<dbReference type="CDD" id="cd00093">
    <property type="entry name" value="HTH_XRE"/>
    <property type="match status" value="1"/>
</dbReference>
<accession>A0A147GM36</accession>
<name>A0A147GM36_9BURK</name>
<dbReference type="SMART" id="SM00530">
    <property type="entry name" value="HTH_XRE"/>
    <property type="match status" value="1"/>
</dbReference>
<evidence type="ECO:0000313" key="4">
    <source>
        <dbReference type="Proteomes" id="UP000072741"/>
    </source>
</evidence>
<dbReference type="AlphaFoldDB" id="A0A147GM36"/>
<dbReference type="GO" id="GO:0003677">
    <property type="term" value="F:DNA binding"/>
    <property type="evidence" value="ECO:0007669"/>
    <property type="project" value="UniProtKB-KW"/>
</dbReference>
<evidence type="ECO:0000259" key="2">
    <source>
        <dbReference type="PROSITE" id="PS50943"/>
    </source>
</evidence>
<dbReference type="SUPFAM" id="SSF47413">
    <property type="entry name" value="lambda repressor-like DNA-binding domains"/>
    <property type="match status" value="1"/>
</dbReference>
<dbReference type="Pfam" id="PF01381">
    <property type="entry name" value="HTH_3"/>
    <property type="match status" value="1"/>
</dbReference>
<dbReference type="Gene3D" id="1.10.260.40">
    <property type="entry name" value="lambda repressor-like DNA-binding domains"/>
    <property type="match status" value="1"/>
</dbReference>
<evidence type="ECO:0000313" key="3">
    <source>
        <dbReference type="EMBL" id="KTT14511.1"/>
    </source>
</evidence>
<dbReference type="Proteomes" id="UP000072741">
    <property type="component" value="Unassembled WGS sequence"/>
</dbReference>
<gene>
    <name evidence="3" type="ORF">NS331_23475</name>
</gene>
<organism evidence="3 4">
    <name type="scientific">Pseudacidovorax intermedius</name>
    <dbReference type="NCBI Taxonomy" id="433924"/>
    <lineage>
        <taxon>Bacteria</taxon>
        <taxon>Pseudomonadati</taxon>
        <taxon>Pseudomonadota</taxon>
        <taxon>Betaproteobacteria</taxon>
        <taxon>Burkholderiales</taxon>
        <taxon>Comamonadaceae</taxon>
        <taxon>Pseudacidovorax</taxon>
    </lineage>
</organism>
<reference evidence="3 4" key="1">
    <citation type="journal article" date="2016" name="Front. Microbiol.">
        <title>Genomic Resource of Rice Seed Associated Bacteria.</title>
        <authorList>
            <person name="Midha S."/>
            <person name="Bansal K."/>
            <person name="Sharma S."/>
            <person name="Kumar N."/>
            <person name="Patil P.P."/>
            <person name="Chaudhry V."/>
            <person name="Patil P.B."/>
        </authorList>
    </citation>
    <scope>NUCLEOTIDE SEQUENCE [LARGE SCALE GENOMIC DNA]</scope>
    <source>
        <strain evidence="3 4">NS331</strain>
    </source>
</reference>
<sequence>MDKRRTRTDAELERQYRDAFYEAVGSGRLSIGQAVAAMRRISKLTQPEFARHRGLSVQILRRIEADNANPTVDTLEKIAGIFGLQVGFVPKRSDSISARDLMPIAQQRAEGERRSE</sequence>
<dbReference type="OrthoDB" id="9792093at2"/>
<comment type="caution">
    <text evidence="3">The sequence shown here is derived from an EMBL/GenBank/DDBJ whole genome shotgun (WGS) entry which is preliminary data.</text>
</comment>
<keyword evidence="4" id="KW-1185">Reference proteome</keyword>
<feature type="domain" description="HTH cro/C1-type" evidence="2">
    <location>
        <begin position="35"/>
        <end position="89"/>
    </location>
</feature>
<dbReference type="RefSeq" id="WP_082702723.1">
    <property type="nucleotide sequence ID" value="NZ_LDSL01000185.1"/>
</dbReference>
<dbReference type="InterPro" id="IPR010982">
    <property type="entry name" value="Lambda_DNA-bd_dom_sf"/>
</dbReference>
<dbReference type="GO" id="GO:0003700">
    <property type="term" value="F:DNA-binding transcription factor activity"/>
    <property type="evidence" value="ECO:0007669"/>
    <property type="project" value="TreeGrafter"/>
</dbReference>
<protein>
    <recommendedName>
        <fullName evidence="2">HTH cro/C1-type domain-containing protein</fullName>
    </recommendedName>
</protein>
<proteinExistence type="predicted"/>
<dbReference type="InterPro" id="IPR001387">
    <property type="entry name" value="Cro/C1-type_HTH"/>
</dbReference>